<feature type="transmembrane region" description="Helical" evidence="1">
    <location>
        <begin position="85"/>
        <end position="105"/>
    </location>
</feature>
<organism evidence="2 3">
    <name type="scientific">Butyrivibrio fibrisolvens DSM 3071</name>
    <dbReference type="NCBI Taxonomy" id="1121131"/>
    <lineage>
        <taxon>Bacteria</taxon>
        <taxon>Bacillati</taxon>
        <taxon>Bacillota</taxon>
        <taxon>Clostridia</taxon>
        <taxon>Lachnospirales</taxon>
        <taxon>Lachnospiraceae</taxon>
        <taxon>Butyrivibrio</taxon>
    </lineage>
</organism>
<feature type="transmembrane region" description="Helical" evidence="1">
    <location>
        <begin position="38"/>
        <end position="61"/>
    </location>
</feature>
<feature type="transmembrane region" description="Helical" evidence="1">
    <location>
        <begin position="397"/>
        <end position="420"/>
    </location>
</feature>
<dbReference type="Proteomes" id="UP000184278">
    <property type="component" value="Unassembled WGS sequence"/>
</dbReference>
<dbReference type="InterPro" id="IPR039672">
    <property type="entry name" value="MFS_2"/>
</dbReference>
<evidence type="ECO:0000313" key="3">
    <source>
        <dbReference type="Proteomes" id="UP000184278"/>
    </source>
</evidence>
<keyword evidence="1" id="KW-0812">Transmembrane</keyword>
<feature type="transmembrane region" description="Helical" evidence="1">
    <location>
        <begin position="111"/>
        <end position="131"/>
    </location>
</feature>
<protein>
    <submittedName>
        <fullName evidence="2">Na+/melibiose symporter</fullName>
    </submittedName>
</protein>
<feature type="transmembrane region" description="Helical" evidence="1">
    <location>
        <begin position="353"/>
        <end position="376"/>
    </location>
</feature>
<dbReference type="GO" id="GO:0015293">
    <property type="term" value="F:symporter activity"/>
    <property type="evidence" value="ECO:0007669"/>
    <property type="project" value="InterPro"/>
</dbReference>
<proteinExistence type="predicted"/>
<name>A0A1M5TS07_BUTFI</name>
<dbReference type="OrthoDB" id="9764596at2"/>
<dbReference type="Pfam" id="PF13347">
    <property type="entry name" value="MFS_2"/>
    <property type="match status" value="1"/>
</dbReference>
<dbReference type="RefSeq" id="WP_073385409.1">
    <property type="nucleotide sequence ID" value="NZ_FQXK01000005.1"/>
</dbReference>
<keyword evidence="1" id="KW-0472">Membrane</keyword>
<keyword evidence="1" id="KW-1133">Transmembrane helix</keyword>
<feature type="transmembrane region" description="Helical" evidence="1">
    <location>
        <begin position="440"/>
        <end position="467"/>
    </location>
</feature>
<dbReference type="InterPro" id="IPR036259">
    <property type="entry name" value="MFS_trans_sf"/>
</dbReference>
<dbReference type="GO" id="GO:0008643">
    <property type="term" value="P:carbohydrate transport"/>
    <property type="evidence" value="ECO:0007669"/>
    <property type="project" value="InterPro"/>
</dbReference>
<feature type="transmembrane region" description="Helical" evidence="1">
    <location>
        <begin position="264"/>
        <end position="283"/>
    </location>
</feature>
<gene>
    <name evidence="2" type="ORF">SAMN02745229_00599</name>
</gene>
<dbReference type="SUPFAM" id="SSF103473">
    <property type="entry name" value="MFS general substrate transporter"/>
    <property type="match status" value="1"/>
</dbReference>
<dbReference type="GeneID" id="89510526"/>
<feature type="transmembrane region" description="Helical" evidence="1">
    <location>
        <begin position="152"/>
        <end position="171"/>
    </location>
</feature>
<dbReference type="STRING" id="1121131.SAMN02745229_00599"/>
<dbReference type="GO" id="GO:0005886">
    <property type="term" value="C:plasma membrane"/>
    <property type="evidence" value="ECO:0007669"/>
    <property type="project" value="TreeGrafter"/>
</dbReference>
<feature type="transmembrane region" description="Helical" evidence="1">
    <location>
        <begin position="191"/>
        <end position="210"/>
    </location>
</feature>
<feature type="transmembrane region" description="Helical" evidence="1">
    <location>
        <begin position="289"/>
        <end position="308"/>
    </location>
</feature>
<accession>A0A1M5TS07</accession>
<dbReference type="AlphaFoldDB" id="A0A1M5TS07"/>
<keyword evidence="3" id="KW-1185">Reference proteome</keyword>
<evidence type="ECO:0000256" key="1">
    <source>
        <dbReference type="SAM" id="Phobius"/>
    </source>
</evidence>
<dbReference type="PANTHER" id="PTHR11328:SF28">
    <property type="entry name" value="MAJOR FACILITATOR SUPERFAMILY DOMAIN-CONTAINING PROTEIN 12"/>
    <property type="match status" value="1"/>
</dbReference>
<feature type="transmembrane region" description="Helical" evidence="1">
    <location>
        <begin position="315"/>
        <end position="333"/>
    </location>
</feature>
<sequence length="493" mass="54425">MEQKNVNVNRAKWWQIAGLAVNDIATNLYMWEMIFISYYLNGIIGAGVVIASSLATVMRLWDGITDPIIGIILDKTKGKFGKNRPFLVIGQLIMLVMSAFMFFVTPHFPKAVQFLVFVVFYAVYIVGYTCQCVVTKSAQTCLTNDPKQRPTFGIYAGALNTIFFTVAPLYSYTYLLKKHNYQFGMDYFQEMWVLVAILSFILTIVCYLAIRSKDRPEFYGAGNTEQQKIKLKDYVDVLKKNRALQMLVISASTDKLATQMNGNATVAIIIYAIVCGNAGAAGLVGTYTIIPSILILIFGIGFVARRFGQMKGFKFASYAALIIMTLQVLLFVFGDPTQLSLPGDGRFASWNAFSIAFVVLMVLFTGFKQIAGSLVYPMTADCTDYEVYRSGKYVPGLIGTVFSFIDKLISSLAPLIIGLLCAAVSSSSELPTAETPYSTGLAAVGIFSMFGILIFGYLCNIIAMHFYPLTKEKMESISDEIAKIKANSQEIGA</sequence>
<evidence type="ECO:0000313" key="2">
    <source>
        <dbReference type="EMBL" id="SHH53183.1"/>
    </source>
</evidence>
<dbReference type="PANTHER" id="PTHR11328">
    <property type="entry name" value="MAJOR FACILITATOR SUPERFAMILY DOMAIN-CONTAINING PROTEIN"/>
    <property type="match status" value="1"/>
</dbReference>
<reference evidence="3" key="1">
    <citation type="submission" date="2016-11" db="EMBL/GenBank/DDBJ databases">
        <authorList>
            <person name="Varghese N."/>
            <person name="Submissions S."/>
        </authorList>
    </citation>
    <scope>NUCLEOTIDE SEQUENCE [LARGE SCALE GENOMIC DNA]</scope>
    <source>
        <strain evidence="3">DSM 3071</strain>
    </source>
</reference>
<dbReference type="EMBL" id="FQXK01000005">
    <property type="protein sequence ID" value="SHH53183.1"/>
    <property type="molecule type" value="Genomic_DNA"/>
</dbReference>